<evidence type="ECO:0000313" key="3">
    <source>
        <dbReference type="Proteomes" id="UP000076738"/>
    </source>
</evidence>
<dbReference type="Proteomes" id="UP000076738">
    <property type="component" value="Unassembled WGS sequence"/>
</dbReference>
<name>A0A167FHA8_CALVF</name>
<feature type="region of interest" description="Disordered" evidence="1">
    <location>
        <begin position="76"/>
        <end position="185"/>
    </location>
</feature>
<keyword evidence="3" id="KW-1185">Reference proteome</keyword>
<dbReference type="AlphaFoldDB" id="A0A167FHA8"/>
<feature type="compositionally biased region" description="Basic residues" evidence="1">
    <location>
        <begin position="114"/>
        <end position="131"/>
    </location>
</feature>
<sequence>MGGSGSTIEHLQQSQMLSMADVDHQVIQESPFLDLANQDTLRHAAVPAPVQGINQDIGPILEAMKANYDNWVGKAGPAAQQTAQQPPQMPQPSEPARPVPAAKAAARRAAEAKKAKRLASLKAQKAKRAIRPPRIPTEISALENSTGAEGANTGQIGQQTLEPKRSRSWSLRRSSPPASPAPNLLPLPVEASISAVPITVSTDNEHHHTPEFLPRLEAIADEANTTEDDIRQVGMWGADLERRFGEYAAVPTCPVTPAADFGTGVEDVAVSALAVAPSPSHEALASVPAETNLVPDISRILSAAEDLPAVTGIATVTPTEDGVLVIEAPAAQTVPTAAEQSSQPPAQTRLSLETANQTIIDVS</sequence>
<accession>A0A167FHA8</accession>
<evidence type="ECO:0000313" key="2">
    <source>
        <dbReference type="EMBL" id="KZO89489.1"/>
    </source>
</evidence>
<feature type="compositionally biased region" description="Pro residues" evidence="1">
    <location>
        <begin position="87"/>
        <end position="98"/>
    </location>
</feature>
<feature type="compositionally biased region" description="Polar residues" evidence="1">
    <location>
        <begin position="142"/>
        <end position="161"/>
    </location>
</feature>
<feature type="compositionally biased region" description="Low complexity" evidence="1">
    <location>
        <begin position="76"/>
        <end position="86"/>
    </location>
</feature>
<protein>
    <submittedName>
        <fullName evidence="2">Uncharacterized protein</fullName>
    </submittedName>
</protein>
<dbReference type="EMBL" id="KV417395">
    <property type="protein sequence ID" value="KZO89489.1"/>
    <property type="molecule type" value="Genomic_DNA"/>
</dbReference>
<feature type="non-terminal residue" evidence="2">
    <location>
        <position position="363"/>
    </location>
</feature>
<proteinExistence type="predicted"/>
<evidence type="ECO:0000256" key="1">
    <source>
        <dbReference type="SAM" id="MobiDB-lite"/>
    </source>
</evidence>
<organism evidence="2 3">
    <name type="scientific">Calocera viscosa (strain TUFC12733)</name>
    <dbReference type="NCBI Taxonomy" id="1330018"/>
    <lineage>
        <taxon>Eukaryota</taxon>
        <taxon>Fungi</taxon>
        <taxon>Dikarya</taxon>
        <taxon>Basidiomycota</taxon>
        <taxon>Agaricomycotina</taxon>
        <taxon>Dacrymycetes</taxon>
        <taxon>Dacrymycetales</taxon>
        <taxon>Dacrymycetaceae</taxon>
        <taxon>Calocera</taxon>
    </lineage>
</organism>
<reference evidence="2 3" key="1">
    <citation type="journal article" date="2016" name="Mol. Biol. Evol.">
        <title>Comparative Genomics of Early-Diverging Mushroom-Forming Fungi Provides Insights into the Origins of Lignocellulose Decay Capabilities.</title>
        <authorList>
            <person name="Nagy L.G."/>
            <person name="Riley R."/>
            <person name="Tritt A."/>
            <person name="Adam C."/>
            <person name="Daum C."/>
            <person name="Floudas D."/>
            <person name="Sun H."/>
            <person name="Yadav J.S."/>
            <person name="Pangilinan J."/>
            <person name="Larsson K.H."/>
            <person name="Matsuura K."/>
            <person name="Barry K."/>
            <person name="Labutti K."/>
            <person name="Kuo R."/>
            <person name="Ohm R.A."/>
            <person name="Bhattacharya S.S."/>
            <person name="Shirouzu T."/>
            <person name="Yoshinaga Y."/>
            <person name="Martin F.M."/>
            <person name="Grigoriev I.V."/>
            <person name="Hibbett D.S."/>
        </authorList>
    </citation>
    <scope>NUCLEOTIDE SEQUENCE [LARGE SCALE GENOMIC DNA]</scope>
    <source>
        <strain evidence="2 3">TUFC12733</strain>
    </source>
</reference>
<gene>
    <name evidence="2" type="ORF">CALVIDRAFT_67383</name>
</gene>